<dbReference type="Pfam" id="PF13480">
    <property type="entry name" value="Acetyltransf_6"/>
    <property type="match status" value="1"/>
</dbReference>
<dbReference type="Gene3D" id="3.40.630.30">
    <property type="match status" value="1"/>
</dbReference>
<dbReference type="SUPFAM" id="SSF55729">
    <property type="entry name" value="Acyl-CoA N-acyltransferases (Nat)"/>
    <property type="match status" value="1"/>
</dbReference>
<dbReference type="InterPro" id="IPR038740">
    <property type="entry name" value="BioF2-like_GNAT_dom"/>
</dbReference>
<feature type="compositionally biased region" description="Polar residues" evidence="1">
    <location>
        <begin position="30"/>
        <end position="43"/>
    </location>
</feature>
<keyword evidence="3" id="KW-0808">Transferase</keyword>
<proteinExistence type="predicted"/>
<accession>A0ABW4YZ09</accession>
<dbReference type="InterPro" id="IPR016181">
    <property type="entry name" value="Acyl_CoA_acyltransferase"/>
</dbReference>
<dbReference type="EC" id="2.3.1.-" evidence="3"/>
<reference evidence="4" key="1">
    <citation type="journal article" date="2019" name="Int. J. Syst. Evol. Microbiol.">
        <title>The Global Catalogue of Microorganisms (GCM) 10K type strain sequencing project: providing services to taxonomists for standard genome sequencing and annotation.</title>
        <authorList>
            <consortium name="The Broad Institute Genomics Platform"/>
            <consortium name="The Broad Institute Genome Sequencing Center for Infectious Disease"/>
            <person name="Wu L."/>
            <person name="Ma J."/>
        </authorList>
    </citation>
    <scope>NUCLEOTIDE SEQUENCE [LARGE SCALE GENOMIC DNA]</scope>
    <source>
        <strain evidence="4">CCM 7435</strain>
    </source>
</reference>
<keyword evidence="3" id="KW-0012">Acyltransferase</keyword>
<dbReference type="RefSeq" id="WP_213352704.1">
    <property type="nucleotide sequence ID" value="NZ_JAHBGB010000027.1"/>
</dbReference>
<comment type="caution">
    <text evidence="3">The sequence shown here is derived from an EMBL/GenBank/DDBJ whole genome shotgun (WGS) entry which is preliminary data.</text>
</comment>
<evidence type="ECO:0000313" key="3">
    <source>
        <dbReference type="EMBL" id="MFD2141611.1"/>
    </source>
</evidence>
<protein>
    <submittedName>
        <fullName evidence="3">GNAT family N-acetyltransferase</fullName>
        <ecNumber evidence="3">2.3.1.-</ecNumber>
    </submittedName>
</protein>
<feature type="region of interest" description="Disordered" evidence="1">
    <location>
        <begin position="1"/>
        <end position="62"/>
    </location>
</feature>
<evidence type="ECO:0000259" key="2">
    <source>
        <dbReference type="Pfam" id="PF13480"/>
    </source>
</evidence>
<keyword evidence="4" id="KW-1185">Reference proteome</keyword>
<sequence length="435" mass="47729">MALELPSSGAQPGEGRSSGRPAASGDAARTNRSARQAQGSARQTRLHAGISGIAREDWQRGRPGDAEGWDYLVTCETGTPAAFSLSAISLADGRGFLGGFPLFTVGYRLDTPFQEEDEAPPGGTLAERAGRLARSGARALLRGLEWRLLAIGSPFTENCPVALLPSLPPEERDAVLAELLGGVEAEARRQKAGLVAVKDIDPQDMQRIGPALKAAGYVPLESLPHAVLDLAGTSTVDDWLARLSSATRKDLRRKLKRADRVSVEWRQSIVGLEEEVRALYDATRAQSHVRYGDFEDLPDGYFERVAAAQPDQVLFAFYRVGDRLAAFNFLLVEADRVIDKFLGMSYPLARDHDLYAVSWAENVRLCQRLGKRFLQTGQTAFASKLRYGSGLRPSTIMVKHLNPVLHALVRLAVPWLGFPRWDPDLVAHRKRENAR</sequence>
<dbReference type="GO" id="GO:0016746">
    <property type="term" value="F:acyltransferase activity"/>
    <property type="evidence" value="ECO:0007669"/>
    <property type="project" value="UniProtKB-KW"/>
</dbReference>
<dbReference type="Proteomes" id="UP001597299">
    <property type="component" value="Unassembled WGS sequence"/>
</dbReference>
<dbReference type="EMBL" id="JBHUHD010000001">
    <property type="protein sequence ID" value="MFD2141611.1"/>
    <property type="molecule type" value="Genomic_DNA"/>
</dbReference>
<evidence type="ECO:0000313" key="4">
    <source>
        <dbReference type="Proteomes" id="UP001597299"/>
    </source>
</evidence>
<organism evidence="3 4">
    <name type="scientific">Ancylobacter oerskovii</name>
    <dbReference type="NCBI Taxonomy" id="459519"/>
    <lineage>
        <taxon>Bacteria</taxon>
        <taxon>Pseudomonadati</taxon>
        <taxon>Pseudomonadota</taxon>
        <taxon>Alphaproteobacteria</taxon>
        <taxon>Hyphomicrobiales</taxon>
        <taxon>Xanthobacteraceae</taxon>
        <taxon>Ancylobacter</taxon>
    </lineage>
</organism>
<feature type="domain" description="BioF2-like acetyltransferase" evidence="2">
    <location>
        <begin position="246"/>
        <end position="356"/>
    </location>
</feature>
<gene>
    <name evidence="3" type="ORF">ACFSNC_14460</name>
</gene>
<evidence type="ECO:0000256" key="1">
    <source>
        <dbReference type="SAM" id="MobiDB-lite"/>
    </source>
</evidence>
<name>A0ABW4YZ09_9HYPH</name>